<keyword evidence="3 9" id="KW-1133">Transmembrane helix</keyword>
<evidence type="ECO:0000256" key="3">
    <source>
        <dbReference type="ARBA" id="ARBA00022989"/>
    </source>
</evidence>
<dbReference type="InterPro" id="IPR029095">
    <property type="entry name" value="NarX-like_N"/>
</dbReference>
<dbReference type="PANTHER" id="PTHR32089:SF114">
    <property type="entry name" value="METHYL-ACCEPTING CHEMOTAXIS PROTEIN MCPB"/>
    <property type="match status" value="1"/>
</dbReference>
<gene>
    <name evidence="12" type="ORF">FQB35_06525</name>
</gene>
<keyword evidence="2 9" id="KW-0812">Transmembrane</keyword>
<dbReference type="EMBL" id="CP042243">
    <property type="protein sequence ID" value="QEK12055.1"/>
    <property type="molecule type" value="Genomic_DNA"/>
</dbReference>
<dbReference type="GO" id="GO:0016020">
    <property type="term" value="C:membrane"/>
    <property type="evidence" value="ECO:0007669"/>
    <property type="project" value="UniProtKB-SubCell"/>
</dbReference>
<dbReference type="InterPro" id="IPR004089">
    <property type="entry name" value="MCPsignal_dom"/>
</dbReference>
<dbReference type="AlphaFoldDB" id="A0A5C0SBR5"/>
<dbReference type="Pfam" id="PF00015">
    <property type="entry name" value="MCPsignal"/>
    <property type="match status" value="1"/>
</dbReference>
<dbReference type="Pfam" id="PF13675">
    <property type="entry name" value="PilJ"/>
    <property type="match status" value="1"/>
</dbReference>
<dbReference type="PROSITE" id="PS50885">
    <property type="entry name" value="HAMP"/>
    <property type="match status" value="1"/>
</dbReference>
<keyword evidence="5 7" id="KW-0807">Transducer</keyword>
<protein>
    <submittedName>
        <fullName evidence="12">HAMP domain-containing protein</fullName>
    </submittedName>
</protein>
<evidence type="ECO:0000256" key="1">
    <source>
        <dbReference type="ARBA" id="ARBA00004141"/>
    </source>
</evidence>
<evidence type="ECO:0000256" key="9">
    <source>
        <dbReference type="SAM" id="Phobius"/>
    </source>
</evidence>
<evidence type="ECO:0000256" key="7">
    <source>
        <dbReference type="PROSITE-ProRule" id="PRU00284"/>
    </source>
</evidence>
<feature type="coiled-coil region" evidence="8">
    <location>
        <begin position="317"/>
        <end position="344"/>
    </location>
</feature>
<feature type="transmembrane region" description="Helical" evidence="9">
    <location>
        <begin position="176"/>
        <end position="196"/>
    </location>
</feature>
<keyword evidence="13" id="KW-1185">Reference proteome</keyword>
<evidence type="ECO:0000256" key="8">
    <source>
        <dbReference type="SAM" id="Coils"/>
    </source>
</evidence>
<dbReference type="SMART" id="SM00283">
    <property type="entry name" value="MA"/>
    <property type="match status" value="1"/>
</dbReference>
<sequence>MLNSINKKIAMLLLLVFSVFILTMGQLLYTFSSLNDDGVAINLSGSQRMRTMLLSNYSLMYKDAKKGEASLDIKQIKDTLVKELNMYNKINDALINGDADLHISQNKNKNIVTEFKKIKSDIEKYEASIRNVINDKDLDANINYISSHVLSLKEKFNSIVLMYQKQYDDKISNFKIMLYVYLAIGIVILFVGIRAAKKMIVIPIKEITEKLGEIASRGGDLTKEIEVKSRDEIGILAKNFNAFLKNIREMVAIIDSTSKDIFNSIDILVSSTNEVALTSNNLSTVTNEIAVGATEQAQNVLVTAENIADLGNEINSIRDLSLDMKAYSEEIKALNENNKNNMDMLYSHNQENYKAAIDIYSAIEKLYDNAIDISTITEVITNIANQTNLLALNASIEAARAGEHGRGFAVVANEVSKLADQSEQFTSKISKLVSIIQEDVNNTKMLMEKIMVLTKEQTNAVEITKKDFEVIANSLESIIVKIDNVTDKVKIVDNNKNNIIESVENISAVSEETAASTEEVASFSDEFNVSVVELNDITGTLKDASKNLSNLIGQFKY</sequence>
<dbReference type="OrthoDB" id="9814363at2"/>
<evidence type="ECO:0000256" key="5">
    <source>
        <dbReference type="ARBA" id="ARBA00023224"/>
    </source>
</evidence>
<name>A0A5C0SBR5_CRATE</name>
<dbReference type="KEGG" id="crs:FQB35_06525"/>
<proteinExistence type="inferred from homology"/>
<evidence type="ECO:0000259" key="11">
    <source>
        <dbReference type="PROSITE" id="PS50885"/>
    </source>
</evidence>
<organism evidence="12 13">
    <name type="scientific">Crassaminicella thermophila</name>
    <dbReference type="NCBI Taxonomy" id="2599308"/>
    <lineage>
        <taxon>Bacteria</taxon>
        <taxon>Bacillati</taxon>
        <taxon>Bacillota</taxon>
        <taxon>Clostridia</taxon>
        <taxon>Eubacteriales</taxon>
        <taxon>Clostridiaceae</taxon>
        <taxon>Crassaminicella</taxon>
    </lineage>
</organism>
<keyword evidence="4 9" id="KW-0472">Membrane</keyword>
<dbReference type="Gene3D" id="6.10.340.10">
    <property type="match status" value="1"/>
</dbReference>
<evidence type="ECO:0000256" key="6">
    <source>
        <dbReference type="ARBA" id="ARBA00029447"/>
    </source>
</evidence>
<dbReference type="SMART" id="SM00304">
    <property type="entry name" value="HAMP"/>
    <property type="match status" value="1"/>
</dbReference>
<evidence type="ECO:0000313" key="12">
    <source>
        <dbReference type="EMBL" id="QEK12055.1"/>
    </source>
</evidence>
<comment type="subcellular location">
    <subcellularLocation>
        <location evidence="1">Membrane</location>
        <topology evidence="1">Multi-pass membrane protein</topology>
    </subcellularLocation>
</comment>
<accession>A0A5C0SBR5</accession>
<evidence type="ECO:0000259" key="10">
    <source>
        <dbReference type="PROSITE" id="PS50111"/>
    </source>
</evidence>
<dbReference type="Gene3D" id="1.10.287.950">
    <property type="entry name" value="Methyl-accepting chemotaxis protein"/>
    <property type="match status" value="1"/>
</dbReference>
<dbReference type="CDD" id="cd06225">
    <property type="entry name" value="HAMP"/>
    <property type="match status" value="1"/>
</dbReference>
<dbReference type="GO" id="GO:0007165">
    <property type="term" value="P:signal transduction"/>
    <property type="evidence" value="ECO:0007669"/>
    <property type="project" value="UniProtKB-KW"/>
</dbReference>
<feature type="domain" description="Methyl-accepting transducer" evidence="10">
    <location>
        <begin position="271"/>
        <end position="521"/>
    </location>
</feature>
<dbReference type="RefSeq" id="WP_148809210.1">
    <property type="nucleotide sequence ID" value="NZ_CP042243.1"/>
</dbReference>
<dbReference type="SUPFAM" id="SSF58104">
    <property type="entry name" value="Methyl-accepting chemotaxis protein (MCP) signaling domain"/>
    <property type="match status" value="1"/>
</dbReference>
<keyword evidence="8" id="KW-0175">Coiled coil</keyword>
<dbReference type="InterPro" id="IPR004090">
    <property type="entry name" value="Chemotax_Me-accpt_rcpt"/>
</dbReference>
<evidence type="ECO:0000256" key="4">
    <source>
        <dbReference type="ARBA" id="ARBA00023136"/>
    </source>
</evidence>
<dbReference type="PANTHER" id="PTHR32089">
    <property type="entry name" value="METHYL-ACCEPTING CHEMOTAXIS PROTEIN MCPB"/>
    <property type="match status" value="1"/>
</dbReference>
<dbReference type="Pfam" id="PF00672">
    <property type="entry name" value="HAMP"/>
    <property type="match status" value="1"/>
</dbReference>
<dbReference type="GO" id="GO:0006935">
    <property type="term" value="P:chemotaxis"/>
    <property type="evidence" value="ECO:0007669"/>
    <property type="project" value="InterPro"/>
</dbReference>
<dbReference type="GO" id="GO:0004888">
    <property type="term" value="F:transmembrane signaling receptor activity"/>
    <property type="evidence" value="ECO:0007669"/>
    <property type="project" value="InterPro"/>
</dbReference>
<evidence type="ECO:0000313" key="13">
    <source>
        <dbReference type="Proteomes" id="UP000324646"/>
    </source>
</evidence>
<dbReference type="PROSITE" id="PS50111">
    <property type="entry name" value="CHEMOTAXIS_TRANSDUC_2"/>
    <property type="match status" value="1"/>
</dbReference>
<dbReference type="PRINTS" id="PR00260">
    <property type="entry name" value="CHEMTRNSDUCR"/>
</dbReference>
<dbReference type="InterPro" id="IPR003660">
    <property type="entry name" value="HAMP_dom"/>
</dbReference>
<evidence type="ECO:0000256" key="2">
    <source>
        <dbReference type="ARBA" id="ARBA00022692"/>
    </source>
</evidence>
<dbReference type="Proteomes" id="UP000324646">
    <property type="component" value="Chromosome"/>
</dbReference>
<reference evidence="12 13" key="1">
    <citation type="submission" date="2019-07" db="EMBL/GenBank/DDBJ databases">
        <title>Complete genome of Crassaminicella thermophila SY095.</title>
        <authorList>
            <person name="Li X."/>
        </authorList>
    </citation>
    <scope>NUCLEOTIDE SEQUENCE [LARGE SCALE GENOMIC DNA]</scope>
    <source>
        <strain evidence="12 13">SY095</strain>
    </source>
</reference>
<feature type="domain" description="HAMP" evidence="11">
    <location>
        <begin position="198"/>
        <end position="252"/>
    </location>
</feature>
<comment type="similarity">
    <text evidence="6">Belongs to the methyl-accepting chemotaxis (MCP) protein family.</text>
</comment>